<comment type="caution">
    <text evidence="2">The sequence shown here is derived from an EMBL/GenBank/DDBJ whole genome shotgun (WGS) entry which is preliminary data.</text>
</comment>
<feature type="chain" id="PRO_5047016460" description="Lipoprotein" evidence="1">
    <location>
        <begin position="25"/>
        <end position="210"/>
    </location>
</feature>
<accession>A0ABS6WD62</accession>
<keyword evidence="3" id="KW-1185">Reference proteome</keyword>
<reference evidence="2 3" key="1">
    <citation type="submission" date="2021-05" db="EMBL/GenBank/DDBJ databases">
        <title>Phylogenetic classification of ten novel species belonging to the genus Bifidobacterium comprising B. colchicus sp. nov., B. abeli sp. nov., B. bicoloris sp. nov., B. guerezis sp. nov., B. rosaliae sp. nov., B. santillanensis sp. nov., B. argentati sp. nov., B. amazzoni sp. nov., B. pluviali sp. nov., and B. pinnaculum sp. nov.</title>
        <authorList>
            <person name="Lugli G.A."/>
            <person name="Ruiz Garcia L."/>
            <person name="Margolles A."/>
            <person name="Ventura M."/>
        </authorList>
    </citation>
    <scope>NUCLEOTIDE SEQUENCE [LARGE SCALE GENOMIC DNA]</scope>
    <source>
        <strain evidence="2 3">82T10</strain>
    </source>
</reference>
<feature type="signal peptide" evidence="1">
    <location>
        <begin position="1"/>
        <end position="24"/>
    </location>
</feature>
<gene>
    <name evidence="2" type="ORF">KIH79_03230</name>
</gene>
<evidence type="ECO:0000313" key="2">
    <source>
        <dbReference type="EMBL" id="MBW3091981.1"/>
    </source>
</evidence>
<sequence>MKVRRVIALLLPVLVLACSGCAMRSESDSGQTDPFSGPWGASLQRVRDESDNETVRKVLEDGVIDDAEQAQIESDMTKCMADLGYEWIYIDKGDGGEAVNPTEHARGKTAQETRQHLDGCGRSTGFDPLLELARKIRNNPEHKDINELILECLQRKKLIDKSMTLDEYLHMLEDPAARYRVLGPYEDPAYPDYDPLQAGVFVQCTTSPQR</sequence>
<evidence type="ECO:0000313" key="3">
    <source>
        <dbReference type="Proteomes" id="UP000700815"/>
    </source>
</evidence>
<protein>
    <recommendedName>
        <fullName evidence="4">Lipoprotein</fullName>
    </recommendedName>
</protein>
<proteinExistence type="predicted"/>
<organism evidence="2 3">
    <name type="scientific">Bifidobacterium miconis</name>
    <dbReference type="NCBI Taxonomy" id="2834435"/>
    <lineage>
        <taxon>Bacteria</taxon>
        <taxon>Bacillati</taxon>
        <taxon>Actinomycetota</taxon>
        <taxon>Actinomycetes</taxon>
        <taxon>Bifidobacteriales</taxon>
        <taxon>Bifidobacteriaceae</taxon>
        <taxon>Bifidobacterium</taxon>
    </lineage>
</organism>
<keyword evidence="1" id="KW-0732">Signal</keyword>
<dbReference type="Proteomes" id="UP000700815">
    <property type="component" value="Unassembled WGS sequence"/>
</dbReference>
<dbReference type="EMBL" id="JAHBBH010000005">
    <property type="protein sequence ID" value="MBW3091981.1"/>
    <property type="molecule type" value="Genomic_DNA"/>
</dbReference>
<dbReference type="RefSeq" id="WP_219058073.1">
    <property type="nucleotide sequence ID" value="NZ_JAHBBH010000005.1"/>
</dbReference>
<name>A0ABS6WD62_9BIFI</name>
<evidence type="ECO:0008006" key="4">
    <source>
        <dbReference type="Google" id="ProtNLM"/>
    </source>
</evidence>
<dbReference type="PROSITE" id="PS51257">
    <property type="entry name" value="PROKAR_LIPOPROTEIN"/>
    <property type="match status" value="1"/>
</dbReference>
<evidence type="ECO:0000256" key="1">
    <source>
        <dbReference type="SAM" id="SignalP"/>
    </source>
</evidence>